<accession>A0A5P9NM03</accession>
<protein>
    <submittedName>
        <fullName evidence="3">Cytochrome P450</fullName>
    </submittedName>
</protein>
<dbReference type="AlphaFoldDB" id="A0A5P9NM03"/>
<dbReference type="KEGG" id="halc:EY643_11775"/>
<sequence length="425" mass="46902">MRIRPTNIQMGALMPTLSEFNILDTHVIENPYPFYQALLQQAPLYRVPGTDIYLVSSWQLIEEVLRNQKDYSANLTGILVTGADGTAELFDFTAFGGVVDAIANADEPVHSVHRKLVMPQLNARKIDAMEEEIRQWSARRVGALVERGAGDWIEEVADPIPVLAMARLIGLPLVDLPQLLDWAFSGGAILAGTTTLDQLLALSVSTEAMNTYLQKHMQGALAERPEPVSAPNDLTEELVNGVRSGLISEREAVSILVVLVGAAGESTSSLTGSAVRVLAEDALLQQKLRKSPDLIPNFVEEIVRLESPFKGHYRAVLHPTRLNGIELTESARVFLLWSAANRDPGAFSEPNELQLDRAKPRDHLGFGRGIHFCVGARLARMEAIVIIEELLSASSTFFVTPNTRPEYVPSIFVRRLRRLPLTFSR</sequence>
<keyword evidence="4" id="KW-1185">Reference proteome</keyword>
<dbReference type="GO" id="GO:0020037">
    <property type="term" value="F:heme binding"/>
    <property type="evidence" value="ECO:0007669"/>
    <property type="project" value="InterPro"/>
</dbReference>
<reference evidence="3 4" key="1">
    <citation type="submission" date="2019-02" db="EMBL/GenBank/DDBJ databases">
        <authorList>
            <person name="Li S.-H."/>
        </authorList>
    </citation>
    <scope>NUCLEOTIDE SEQUENCE [LARGE SCALE GENOMIC DNA]</scope>
    <source>
        <strain evidence="3 4">IMCC14385</strain>
    </source>
</reference>
<dbReference type="OrthoDB" id="7052847at2"/>
<dbReference type="InterPro" id="IPR001128">
    <property type="entry name" value="Cyt_P450"/>
</dbReference>
<keyword evidence="2" id="KW-0503">Monooxygenase</keyword>
<dbReference type="PANTHER" id="PTHR46696">
    <property type="entry name" value="P450, PUTATIVE (EUROFUNG)-RELATED"/>
    <property type="match status" value="1"/>
</dbReference>
<dbReference type="InterPro" id="IPR002397">
    <property type="entry name" value="Cyt_P450_B"/>
</dbReference>
<keyword evidence="2" id="KW-0479">Metal-binding</keyword>
<dbReference type="GO" id="GO:0036199">
    <property type="term" value="F:cholest-4-en-3-one 26-monooxygenase activity"/>
    <property type="evidence" value="ECO:0007669"/>
    <property type="project" value="TreeGrafter"/>
</dbReference>
<dbReference type="InterPro" id="IPR017972">
    <property type="entry name" value="Cyt_P450_CS"/>
</dbReference>
<comment type="similarity">
    <text evidence="1 2">Belongs to the cytochrome P450 family.</text>
</comment>
<evidence type="ECO:0000313" key="4">
    <source>
        <dbReference type="Proteomes" id="UP000326287"/>
    </source>
</evidence>
<dbReference type="GO" id="GO:0008395">
    <property type="term" value="F:steroid hydroxylase activity"/>
    <property type="evidence" value="ECO:0007669"/>
    <property type="project" value="TreeGrafter"/>
</dbReference>
<dbReference type="GO" id="GO:0005506">
    <property type="term" value="F:iron ion binding"/>
    <property type="evidence" value="ECO:0007669"/>
    <property type="project" value="InterPro"/>
</dbReference>
<organism evidence="3 4">
    <name type="scientific">Halioglobus maricola</name>
    <dbReference type="NCBI Taxonomy" id="2601894"/>
    <lineage>
        <taxon>Bacteria</taxon>
        <taxon>Pseudomonadati</taxon>
        <taxon>Pseudomonadota</taxon>
        <taxon>Gammaproteobacteria</taxon>
        <taxon>Cellvibrionales</taxon>
        <taxon>Halieaceae</taxon>
        <taxon>Halioglobus</taxon>
    </lineage>
</organism>
<evidence type="ECO:0000313" key="3">
    <source>
        <dbReference type="EMBL" id="QFU76284.1"/>
    </source>
</evidence>
<evidence type="ECO:0000256" key="2">
    <source>
        <dbReference type="RuleBase" id="RU000461"/>
    </source>
</evidence>
<name>A0A5P9NM03_9GAMM</name>
<dbReference type="PROSITE" id="PS00086">
    <property type="entry name" value="CYTOCHROME_P450"/>
    <property type="match status" value="1"/>
</dbReference>
<keyword evidence="2" id="KW-0408">Iron</keyword>
<dbReference type="PANTHER" id="PTHR46696:SF4">
    <property type="entry name" value="BIOTIN BIOSYNTHESIS CYTOCHROME P450"/>
    <property type="match status" value="1"/>
</dbReference>
<evidence type="ECO:0000256" key="1">
    <source>
        <dbReference type="ARBA" id="ARBA00010617"/>
    </source>
</evidence>
<dbReference type="Pfam" id="PF00067">
    <property type="entry name" value="p450"/>
    <property type="match status" value="1"/>
</dbReference>
<keyword evidence="2" id="KW-0560">Oxidoreductase</keyword>
<dbReference type="PRINTS" id="PR00359">
    <property type="entry name" value="BP450"/>
</dbReference>
<dbReference type="EMBL" id="CP036422">
    <property type="protein sequence ID" value="QFU76284.1"/>
    <property type="molecule type" value="Genomic_DNA"/>
</dbReference>
<dbReference type="SUPFAM" id="SSF48264">
    <property type="entry name" value="Cytochrome P450"/>
    <property type="match status" value="1"/>
</dbReference>
<gene>
    <name evidence="3" type="ORF">EY643_11775</name>
</gene>
<dbReference type="Proteomes" id="UP000326287">
    <property type="component" value="Chromosome"/>
</dbReference>
<proteinExistence type="inferred from homology"/>
<dbReference type="Gene3D" id="1.10.630.10">
    <property type="entry name" value="Cytochrome P450"/>
    <property type="match status" value="1"/>
</dbReference>
<dbReference type="GO" id="GO:0006707">
    <property type="term" value="P:cholesterol catabolic process"/>
    <property type="evidence" value="ECO:0007669"/>
    <property type="project" value="TreeGrafter"/>
</dbReference>
<keyword evidence="2" id="KW-0349">Heme</keyword>
<dbReference type="InterPro" id="IPR036396">
    <property type="entry name" value="Cyt_P450_sf"/>
</dbReference>